<feature type="domain" description="LTD" evidence="2">
    <location>
        <begin position="35"/>
        <end position="210"/>
    </location>
</feature>
<evidence type="ECO:0000313" key="4">
    <source>
        <dbReference type="Proteomes" id="UP000565468"/>
    </source>
</evidence>
<name>A0A848M4L2_PAELE</name>
<keyword evidence="4" id="KW-1185">Reference proteome</keyword>
<comment type="caution">
    <text evidence="3">The sequence shown here is derived from an EMBL/GenBank/DDBJ whole genome shotgun (WGS) entry which is preliminary data.</text>
</comment>
<gene>
    <name evidence="3" type="ORF">HII30_09580</name>
</gene>
<dbReference type="InterPro" id="IPR004843">
    <property type="entry name" value="Calcineurin-like_PHP"/>
</dbReference>
<dbReference type="Pfam" id="PF00149">
    <property type="entry name" value="Metallophos"/>
    <property type="match status" value="1"/>
</dbReference>
<dbReference type="InterPro" id="IPR051918">
    <property type="entry name" value="STPP_CPPED1"/>
</dbReference>
<dbReference type="InterPro" id="IPR013783">
    <property type="entry name" value="Ig-like_fold"/>
</dbReference>
<dbReference type="SUPFAM" id="SSF74853">
    <property type="entry name" value="Lamin A/C globular tail domain"/>
    <property type="match status" value="1"/>
</dbReference>
<sequence>MFKSVQYRFMSCLLILSLVLCGALGSGYGQASAQSSPTISSQNMPELLITELVPDSTNVGTGDGYEFIEVYNNTDQVIDFSNYKIRYRYLESDTLWAHNPNEVDIQPGGTLVFWIINNQNKNSTVADFNANYNTNLVENEDIVKIEAGGMSNSRMRELVVVTNTGRPIVSAFYNDGEVHNETDLGIFYKFPVDGSLKMQKISFLEHTATPGSLQHSEVPAKPVQIDTTPEPSVTNLTVETEIAPGDSLEVAAEAQDQRMVTSLALSYRVDDDEDFTIVQLQEEDGKYRYTIPYLELLGHQTLEYYFTASNTFKSVESPTFQVEIKGSQKSPRLNLTQEQILTGTVHVRGAANDMPAEDLALFIDGNQVEGSIGLEHPAYFIFEGNGIDDGINTLTIGRDILYQTDSDIDGYPTLAAPIEPQWLTGGNNTITFRSGDNDKTYFEDDLPEGNMDDFDIRNVRLLLNDGTEIRDPRYSDPEKIFTIGDTGKTPRLMEFEFDISVDKPNAVSYTWDTTQAADGEHTIQVKDGKGGEDSVVIQVDNQGPEITTTLDDSSSTSRTYKGSFTIEASASDAISGVERLDVKLDGEAIEVPYETSSAALSPGSHLLEVIAVDRAGNRTEHTVTFVTPEENPDAPVLVSPGVNGGPIAGLVPNLKVKVTDPTDDELTVSFHQAYRYHSLSGDRVKVSRNASDEEPPKDRYPAGETELTKTELELISESNDQYVTLDSTSQFPYLRFEVELEDTVESGDQVEVIWEGHTVSGRKVTMYAWNHTTGKWTEITKHIAASEQDFTLRGNLNTSEYVQDNIIDVIVQDEIPNRGDYDYSFVWVTDTQFLTELYPHIQQEQFEWIVNNKEELNIQYLFHTGDLVNDPGAVYQWERADAYMKMIEEANIPNGVLAGNHDVGSYDWDYTTYSQYFGEDRYKDQSYYGESYKDNRGHYDLISIEGNDYIMMYMGWGVEEEDIEWMNDVLAEYPDRIAFLSFHDYLLSNGTRSKAGNELYEKVVVPNANVAVVLSGHYTGANLLEDQLDDNGDGAVDRTVYQMLADYQGHAEGGSGYLRLFHVDQESGQIYVNTYSPYLDKYNYYTKPGIDEFTISLDLAPALKRVATDSIQVNHLKGEAIGTERVKSGETAAVKWHKLERNQWYSWYVKVKDDFGGSTMSEVWSFKSTGGAPAK</sequence>
<reference evidence="3 4" key="1">
    <citation type="submission" date="2020-04" db="EMBL/GenBank/DDBJ databases">
        <title>Paenibacillus algicola sp. nov., a novel marine bacterium producing alginate lyase.</title>
        <authorList>
            <person name="Huang H."/>
        </authorList>
    </citation>
    <scope>NUCLEOTIDE SEQUENCE [LARGE SCALE GENOMIC DNA]</scope>
    <source>
        <strain evidence="3 4">L7-75</strain>
    </source>
</reference>
<dbReference type="Pfam" id="PF00932">
    <property type="entry name" value="LTD"/>
    <property type="match status" value="1"/>
</dbReference>
<dbReference type="RefSeq" id="WP_169504808.1">
    <property type="nucleotide sequence ID" value="NZ_JABBPN010000007.1"/>
</dbReference>
<organism evidence="3 4">
    <name type="scientific">Paenibacillus lemnae</name>
    <dbReference type="NCBI Taxonomy" id="1330551"/>
    <lineage>
        <taxon>Bacteria</taxon>
        <taxon>Bacillati</taxon>
        <taxon>Bacillota</taxon>
        <taxon>Bacilli</taxon>
        <taxon>Bacillales</taxon>
        <taxon>Paenibacillaceae</taxon>
        <taxon>Paenibacillus</taxon>
    </lineage>
</organism>
<dbReference type="Gene3D" id="2.60.40.10">
    <property type="entry name" value="Immunoglobulins"/>
    <property type="match status" value="1"/>
</dbReference>
<accession>A0A848M4L2</accession>
<feature type="chain" id="PRO_5038431722" description="LTD domain-containing protein" evidence="1">
    <location>
        <begin position="32"/>
        <end position="1175"/>
    </location>
</feature>
<dbReference type="PANTHER" id="PTHR43143:SF5">
    <property type="entry name" value="SECRETED PROTEIN"/>
    <property type="match status" value="1"/>
</dbReference>
<dbReference type="GO" id="GO:0016787">
    <property type="term" value="F:hydrolase activity"/>
    <property type="evidence" value="ECO:0007669"/>
    <property type="project" value="InterPro"/>
</dbReference>
<dbReference type="PANTHER" id="PTHR43143">
    <property type="entry name" value="METALLOPHOSPHOESTERASE, CALCINEURIN SUPERFAMILY"/>
    <property type="match status" value="1"/>
</dbReference>
<evidence type="ECO:0000256" key="1">
    <source>
        <dbReference type="SAM" id="SignalP"/>
    </source>
</evidence>
<dbReference type="InterPro" id="IPR001322">
    <property type="entry name" value="Lamin_tail_dom"/>
</dbReference>
<dbReference type="AlphaFoldDB" id="A0A848M4L2"/>
<proteinExistence type="predicted"/>
<dbReference type="Proteomes" id="UP000565468">
    <property type="component" value="Unassembled WGS sequence"/>
</dbReference>
<dbReference type="SUPFAM" id="SSF56300">
    <property type="entry name" value="Metallo-dependent phosphatases"/>
    <property type="match status" value="1"/>
</dbReference>
<dbReference type="PROSITE" id="PS51841">
    <property type="entry name" value="LTD"/>
    <property type="match status" value="1"/>
</dbReference>
<keyword evidence="1" id="KW-0732">Signal</keyword>
<evidence type="ECO:0000259" key="2">
    <source>
        <dbReference type="PROSITE" id="PS51841"/>
    </source>
</evidence>
<feature type="signal peptide" evidence="1">
    <location>
        <begin position="1"/>
        <end position="31"/>
    </location>
</feature>
<dbReference type="InterPro" id="IPR036415">
    <property type="entry name" value="Lamin_tail_dom_sf"/>
</dbReference>
<dbReference type="Gene3D" id="3.60.21.10">
    <property type="match status" value="1"/>
</dbReference>
<protein>
    <recommendedName>
        <fullName evidence="2">LTD domain-containing protein</fullName>
    </recommendedName>
</protein>
<dbReference type="InterPro" id="IPR029052">
    <property type="entry name" value="Metallo-depent_PP-like"/>
</dbReference>
<evidence type="ECO:0000313" key="3">
    <source>
        <dbReference type="EMBL" id="NMO96018.1"/>
    </source>
</evidence>
<dbReference type="EMBL" id="JABBPN010000007">
    <property type="protein sequence ID" value="NMO96018.1"/>
    <property type="molecule type" value="Genomic_DNA"/>
</dbReference>